<feature type="compositionally biased region" description="Basic and acidic residues" evidence="1">
    <location>
        <begin position="85"/>
        <end position="102"/>
    </location>
</feature>
<dbReference type="AlphaFoldDB" id="A0A081RIR4"/>
<dbReference type="EMBL" id="JFHR01000003">
    <property type="protein sequence ID" value="KEQ55087.1"/>
    <property type="molecule type" value="Genomic_DNA"/>
</dbReference>
<comment type="caution">
    <text evidence="2">The sequence shown here is derived from an EMBL/GenBank/DDBJ whole genome shotgun (WGS) entry which is preliminary data.</text>
</comment>
<gene>
    <name evidence="2" type="ORF">BV95_00636</name>
</gene>
<dbReference type="PATRIC" id="fig|46429.4.peg.621"/>
<evidence type="ECO:0000313" key="3">
    <source>
        <dbReference type="Proteomes" id="UP000028411"/>
    </source>
</evidence>
<protein>
    <recommendedName>
        <fullName evidence="4">Prevent-host-death family protein</fullName>
    </recommendedName>
</protein>
<feature type="region of interest" description="Disordered" evidence="1">
    <location>
        <begin position="53"/>
        <end position="102"/>
    </location>
</feature>
<evidence type="ECO:0000256" key="1">
    <source>
        <dbReference type="SAM" id="MobiDB-lite"/>
    </source>
</evidence>
<name>A0A081RIR4_SPHCR</name>
<sequence>MRSVPFPTTPAQVRACLAAAEAGAIAVERDGVALLVVMPVEEYTRLAELDQRSAGAMGSDQTGSASDTSLVAASDSAGAAQSAEEPIHARLKPDLDEQARRRSVADDVERLVAVLAAERITVSPDDAYAAWKRHSDDFAASWLTLYDDDDANRQALLRHLDLKA</sequence>
<dbReference type="OrthoDB" id="7596979at2"/>
<proteinExistence type="predicted"/>
<reference evidence="2 3" key="1">
    <citation type="submission" date="2014-02" db="EMBL/GenBank/DDBJ databases">
        <title>Whole genome sequence of Sphingobium chlorophenolicum NBRC 16172.</title>
        <authorList>
            <person name="Gan H.M."/>
            <person name="Gan H.Y."/>
            <person name="Chew T.H."/>
            <person name="Savka M.A."/>
        </authorList>
    </citation>
    <scope>NUCLEOTIDE SEQUENCE [LARGE SCALE GENOMIC DNA]</scope>
    <source>
        <strain evidence="2 3">NBRC 16172</strain>
    </source>
</reference>
<accession>A0A081RIR4</accession>
<evidence type="ECO:0000313" key="2">
    <source>
        <dbReference type="EMBL" id="KEQ55087.1"/>
    </source>
</evidence>
<organism evidence="2 3">
    <name type="scientific">Sphingobium chlorophenolicum</name>
    <dbReference type="NCBI Taxonomy" id="46429"/>
    <lineage>
        <taxon>Bacteria</taxon>
        <taxon>Pseudomonadati</taxon>
        <taxon>Pseudomonadota</taxon>
        <taxon>Alphaproteobacteria</taxon>
        <taxon>Sphingomonadales</taxon>
        <taxon>Sphingomonadaceae</taxon>
        <taxon>Sphingobium</taxon>
    </lineage>
</organism>
<evidence type="ECO:0008006" key="4">
    <source>
        <dbReference type="Google" id="ProtNLM"/>
    </source>
</evidence>
<feature type="compositionally biased region" description="Polar residues" evidence="1">
    <location>
        <begin position="59"/>
        <end position="68"/>
    </location>
</feature>
<feature type="compositionally biased region" description="Low complexity" evidence="1">
    <location>
        <begin position="69"/>
        <end position="83"/>
    </location>
</feature>
<dbReference type="RefSeq" id="WP_051749605.1">
    <property type="nucleotide sequence ID" value="NZ_JFHR01000003.1"/>
</dbReference>
<dbReference type="Proteomes" id="UP000028411">
    <property type="component" value="Unassembled WGS sequence"/>
</dbReference>
<dbReference type="eggNOG" id="ENOG5031E1D">
    <property type="taxonomic scope" value="Bacteria"/>
</dbReference>